<sequence length="183" mass="21280">MLQSSQKLLTALVTLLDDKLLTKITTLDLIRTAGISRSTFYRHFQDKFRFFDWVKSYLLNLFLKDDYSNDTPISYYTRFFQHFADYRQAFKSFILEGRWQNFEREILVSGADNYSRLLTKHLDESAPIKTIATYIVSAHIGVAINWLTEDDAHSPAQMAVIMTRLTNSILANYDLTLDTLMAK</sequence>
<dbReference type="InterPro" id="IPR009057">
    <property type="entry name" value="Homeodomain-like_sf"/>
</dbReference>
<dbReference type="GO" id="GO:0003677">
    <property type="term" value="F:DNA binding"/>
    <property type="evidence" value="ECO:0007669"/>
    <property type="project" value="UniProtKB-UniRule"/>
</dbReference>
<dbReference type="InterPro" id="IPR001647">
    <property type="entry name" value="HTH_TetR"/>
</dbReference>
<dbReference type="EMBL" id="BCMG01000001">
    <property type="protein sequence ID" value="GAT17941.1"/>
    <property type="molecule type" value="Genomic_DNA"/>
</dbReference>
<dbReference type="OrthoDB" id="9810250at2"/>
<evidence type="ECO:0000256" key="2">
    <source>
        <dbReference type="PROSITE-ProRule" id="PRU00335"/>
    </source>
</evidence>
<proteinExistence type="predicted"/>
<dbReference type="AlphaFoldDB" id="A0A1Z5H444"/>
<evidence type="ECO:0000313" key="5">
    <source>
        <dbReference type="Proteomes" id="UP000198402"/>
    </source>
</evidence>
<dbReference type="RefSeq" id="WP_089136050.1">
    <property type="nucleotide sequence ID" value="NZ_BCMG01000001.1"/>
</dbReference>
<protein>
    <submittedName>
        <fullName evidence="4">TetR family transcriptional regulator</fullName>
    </submittedName>
</protein>
<gene>
    <name evidence="4" type="primary">tetR_1</name>
    <name evidence="4" type="ORF">IWT126_00198</name>
</gene>
<keyword evidence="5" id="KW-1185">Reference proteome</keyword>
<dbReference type="Proteomes" id="UP000198402">
    <property type="component" value="Unassembled WGS sequence"/>
</dbReference>
<evidence type="ECO:0000256" key="1">
    <source>
        <dbReference type="ARBA" id="ARBA00023125"/>
    </source>
</evidence>
<keyword evidence="1 2" id="KW-0238">DNA-binding</keyword>
<dbReference type="PANTHER" id="PTHR43479">
    <property type="entry name" value="ACREF/ENVCD OPERON REPRESSOR-RELATED"/>
    <property type="match status" value="1"/>
</dbReference>
<dbReference type="PANTHER" id="PTHR43479:SF7">
    <property type="entry name" value="TETR-FAMILY TRANSCRIPTIONAL REGULATOR"/>
    <property type="match status" value="1"/>
</dbReference>
<feature type="domain" description="HTH tetR-type" evidence="3">
    <location>
        <begin position="2"/>
        <end position="62"/>
    </location>
</feature>
<feature type="DNA-binding region" description="H-T-H motif" evidence="2">
    <location>
        <begin position="25"/>
        <end position="44"/>
    </location>
</feature>
<dbReference type="PROSITE" id="PS50977">
    <property type="entry name" value="HTH_TETR_2"/>
    <property type="match status" value="1"/>
</dbReference>
<dbReference type="SUPFAM" id="SSF46689">
    <property type="entry name" value="Homeodomain-like"/>
    <property type="match status" value="1"/>
</dbReference>
<reference evidence="4 5" key="1">
    <citation type="submission" date="2015-11" db="EMBL/GenBank/DDBJ databases">
        <title>Draft genome sequences of new species of the genus Lactobacillus isolated from orchardgrass silage.</title>
        <authorList>
            <person name="Tohno M."/>
            <person name="Tanizawa Y."/>
            <person name="Arita M."/>
        </authorList>
    </citation>
    <scope>NUCLEOTIDE SEQUENCE [LARGE SCALE GENOMIC DNA]</scope>
    <source>
        <strain evidence="4 5">IWT126</strain>
    </source>
</reference>
<organism evidence="4 5">
    <name type="scientific">Secundilactobacillus silagei JCM 19001</name>
    <dbReference type="NCBI Taxonomy" id="1302250"/>
    <lineage>
        <taxon>Bacteria</taxon>
        <taxon>Bacillati</taxon>
        <taxon>Bacillota</taxon>
        <taxon>Bacilli</taxon>
        <taxon>Lactobacillales</taxon>
        <taxon>Lactobacillaceae</taxon>
        <taxon>Secundilactobacillus</taxon>
    </lineage>
</organism>
<dbReference type="STRING" id="1302250.GCA_001313225_00289"/>
<evidence type="ECO:0000259" key="3">
    <source>
        <dbReference type="PROSITE" id="PS50977"/>
    </source>
</evidence>
<comment type="caution">
    <text evidence="4">The sequence shown here is derived from an EMBL/GenBank/DDBJ whole genome shotgun (WGS) entry which is preliminary data.</text>
</comment>
<dbReference type="InterPro" id="IPR039532">
    <property type="entry name" value="TetR_C_Firmicutes"/>
</dbReference>
<dbReference type="Pfam" id="PF14278">
    <property type="entry name" value="TetR_C_8"/>
    <property type="match status" value="1"/>
</dbReference>
<accession>A0A1Z5H444</accession>
<evidence type="ECO:0000313" key="4">
    <source>
        <dbReference type="EMBL" id="GAT17941.1"/>
    </source>
</evidence>
<dbReference type="Gene3D" id="1.10.357.10">
    <property type="entry name" value="Tetracycline Repressor, domain 2"/>
    <property type="match status" value="1"/>
</dbReference>
<name>A0A1Z5H444_9LACO</name>
<dbReference type="InterPro" id="IPR050624">
    <property type="entry name" value="HTH-type_Tx_Regulator"/>
</dbReference>